<evidence type="ECO:0000313" key="1">
    <source>
        <dbReference type="EMBL" id="MBL3610999.1"/>
    </source>
</evidence>
<organism evidence="1 2">
    <name type="scientific">Rhodovulum sulfidophilum</name>
    <name type="common">Rhodobacter sulfidophilus</name>
    <dbReference type="NCBI Taxonomy" id="35806"/>
    <lineage>
        <taxon>Bacteria</taxon>
        <taxon>Pseudomonadati</taxon>
        <taxon>Pseudomonadota</taxon>
        <taxon>Alphaproteobacteria</taxon>
        <taxon>Rhodobacterales</taxon>
        <taxon>Paracoccaceae</taxon>
        <taxon>Rhodovulum</taxon>
    </lineage>
</organism>
<accession>A0ABS1RY28</accession>
<name>A0ABS1RY28_RHOSU</name>
<reference evidence="1 2" key="1">
    <citation type="submission" date="2021-01" db="EMBL/GenBank/DDBJ databases">
        <title>Draft genomes of Rhodovulum sulfidophilum.</title>
        <authorList>
            <person name="Guzman M.S."/>
        </authorList>
    </citation>
    <scope>NUCLEOTIDE SEQUENCE [LARGE SCALE GENOMIC DNA]</scope>
    <source>
        <strain evidence="1 2">AB35</strain>
    </source>
</reference>
<protein>
    <submittedName>
        <fullName evidence="1">Uncharacterized protein</fullName>
    </submittedName>
</protein>
<dbReference type="EMBL" id="JAESJJ010000041">
    <property type="protein sequence ID" value="MBL3610999.1"/>
    <property type="molecule type" value="Genomic_DNA"/>
</dbReference>
<keyword evidence="2" id="KW-1185">Reference proteome</keyword>
<dbReference type="Proteomes" id="UP000604473">
    <property type="component" value="Unassembled WGS sequence"/>
</dbReference>
<proteinExistence type="predicted"/>
<sequence length="114" mass="13128">MTLRSFGQIMPLQGGMLFLAGYGSPEEDGVRDLVRQIDDEKIIENMKEGRRILQKVTTHDFGYSLHDWHNFLINDKKHSGHYMRASTWAGVERAVKAELRNPDRARLEALADQM</sequence>
<comment type="caution">
    <text evidence="1">The sequence shown here is derived from an EMBL/GenBank/DDBJ whole genome shotgun (WGS) entry which is preliminary data.</text>
</comment>
<evidence type="ECO:0000313" key="2">
    <source>
        <dbReference type="Proteomes" id="UP000604473"/>
    </source>
</evidence>
<gene>
    <name evidence="1" type="ORF">JMM60_19840</name>
</gene>